<gene>
    <name evidence="1" type="ORF">NM688_g2501</name>
</gene>
<evidence type="ECO:0000313" key="1">
    <source>
        <dbReference type="EMBL" id="KAJ3555570.1"/>
    </source>
</evidence>
<dbReference type="Proteomes" id="UP001148662">
    <property type="component" value="Unassembled WGS sequence"/>
</dbReference>
<accession>A0ACC1T851</accession>
<organism evidence="1 2">
    <name type="scientific">Phlebia brevispora</name>
    <dbReference type="NCBI Taxonomy" id="194682"/>
    <lineage>
        <taxon>Eukaryota</taxon>
        <taxon>Fungi</taxon>
        <taxon>Dikarya</taxon>
        <taxon>Basidiomycota</taxon>
        <taxon>Agaricomycotina</taxon>
        <taxon>Agaricomycetes</taxon>
        <taxon>Polyporales</taxon>
        <taxon>Meruliaceae</taxon>
        <taxon>Phlebia</taxon>
    </lineage>
</organism>
<reference evidence="1" key="1">
    <citation type="submission" date="2022-07" db="EMBL/GenBank/DDBJ databases">
        <title>Genome Sequence of Phlebia brevispora.</title>
        <authorList>
            <person name="Buettner E."/>
        </authorList>
    </citation>
    <scope>NUCLEOTIDE SEQUENCE</scope>
    <source>
        <strain evidence="1">MPL23</strain>
    </source>
</reference>
<protein>
    <submittedName>
        <fullName evidence="1">Uncharacterized protein</fullName>
    </submittedName>
</protein>
<keyword evidence="2" id="KW-1185">Reference proteome</keyword>
<name>A0ACC1T851_9APHY</name>
<comment type="caution">
    <text evidence="1">The sequence shown here is derived from an EMBL/GenBank/DDBJ whole genome shotgun (WGS) entry which is preliminary data.</text>
</comment>
<dbReference type="EMBL" id="JANHOG010000319">
    <property type="protein sequence ID" value="KAJ3555570.1"/>
    <property type="molecule type" value="Genomic_DNA"/>
</dbReference>
<sequence length="901" mass="102350">MQEAGEFVSLEGERWKELDEKLREKDETNVQDCTADIDALLTFAGLYSGILTAFLVVSYPSLQPDPQQKMIELLERISLQTSSYTVYGNYINSTLALPLPASFHASRFNICVNVCWFSSLILSLSTASFAILVKQWLREYLAIPRTAPQERVRIRHYRHLGSADWKLFEIAAILPLFLHLSLAIFFAGLCLFTFAIHTVIGVTSVVLIGGWAIFFLFSLLAPILSPRCPFKTRFLRVSMRCLRVRLREMYISLAARLGIYSERISRFHVRLPRLSIQFLSCIRDAEGSSETSSSSSSIPTRRDFTIVHVVSTLLNATYHGLDEEDEDWGEEDEMCTTEINDLTIFKQVDAVLADESVLETMWLSLRRYPREGTRVLNSVITTLQNRLNILVNRFRPSRERITSDTLELAQHRILSPAARTHLMNILADSLLHQLQNTTVEQWLQDRNELKWMHDALTLILSLASLHDIVPDRVTAMFRKMLQSFGGSFSYAGCAIFAQHTVVFAPSYRTPWKWQSSAFTSIAQALGTLDPRTLGVIVRCSYLTDPFSAPNDEPHNSVHYDSKTYPRLLEHFKPQQATDSVRAAIAIEPEVLKTLIEVAAVVLHAVAKTSGNRQQGGVLPSGTRDLLLFILEATPLIERLHPEVDFTRPQIPNGIGLDQVFMKLFTTPALVYTLLECLGLRSDFLKTKASYDTIHDPLTRIRSTHTLSEDDKADILSVCAQYCEERRRTGTLTLVATLRLCHLVINFHAEDGPLVADAWRDVFDKLVVCLEATHRSSDSPEPLMDESSDPVDAAAYLILRAIDDDLEDGKKPHRFGRLDGTRNAHLVHTDKEDEDCRYTRWRDQFSADTTPWRDDFIALLCGITKHHADRLGRTFWRVRRLRERGMLGLPEAVGDGRKWCRK</sequence>
<evidence type="ECO:0000313" key="2">
    <source>
        <dbReference type="Proteomes" id="UP001148662"/>
    </source>
</evidence>
<proteinExistence type="predicted"/>